<evidence type="ECO:0000256" key="12">
    <source>
        <dbReference type="RuleBase" id="RU000679"/>
    </source>
</evidence>
<evidence type="ECO:0000256" key="10">
    <source>
        <dbReference type="ARBA" id="ARBA00023201"/>
    </source>
</evidence>
<dbReference type="InterPro" id="IPR001873">
    <property type="entry name" value="ENaC"/>
</dbReference>
<keyword evidence="10 12" id="KW-0739">Sodium transport</keyword>
<evidence type="ECO:0000256" key="6">
    <source>
        <dbReference type="ARBA" id="ARBA00022989"/>
    </source>
</evidence>
<keyword evidence="9" id="KW-0472">Membrane</keyword>
<protein>
    <submittedName>
        <fullName evidence="13">Uncharacterized protein</fullName>
    </submittedName>
</protein>
<keyword evidence="8 12" id="KW-0406">Ion transport</keyword>
<dbReference type="EMBL" id="JABSTR010000008">
    <property type="protein sequence ID" value="KAH9377752.1"/>
    <property type="molecule type" value="Genomic_DNA"/>
</dbReference>
<organism evidence="13 14">
    <name type="scientific">Haemaphysalis longicornis</name>
    <name type="common">Bush tick</name>
    <dbReference type="NCBI Taxonomy" id="44386"/>
    <lineage>
        <taxon>Eukaryota</taxon>
        <taxon>Metazoa</taxon>
        <taxon>Ecdysozoa</taxon>
        <taxon>Arthropoda</taxon>
        <taxon>Chelicerata</taxon>
        <taxon>Arachnida</taxon>
        <taxon>Acari</taxon>
        <taxon>Parasitiformes</taxon>
        <taxon>Ixodida</taxon>
        <taxon>Ixodoidea</taxon>
        <taxon>Ixodidae</taxon>
        <taxon>Haemaphysalinae</taxon>
        <taxon>Haemaphysalis</taxon>
    </lineage>
</organism>
<dbReference type="OrthoDB" id="10051479at2759"/>
<proteinExistence type="inferred from homology"/>
<evidence type="ECO:0000256" key="1">
    <source>
        <dbReference type="ARBA" id="ARBA00004141"/>
    </source>
</evidence>
<keyword evidence="7" id="KW-0915">Sodium</keyword>
<dbReference type="GO" id="GO:0005886">
    <property type="term" value="C:plasma membrane"/>
    <property type="evidence" value="ECO:0007669"/>
    <property type="project" value="TreeGrafter"/>
</dbReference>
<evidence type="ECO:0000313" key="13">
    <source>
        <dbReference type="EMBL" id="KAH9377752.1"/>
    </source>
</evidence>
<dbReference type="Proteomes" id="UP000821853">
    <property type="component" value="Unassembled WGS sequence"/>
</dbReference>
<name>A0A9J6GSN2_HAELO</name>
<keyword evidence="5 12" id="KW-0812">Transmembrane</keyword>
<accession>A0A9J6GSN2</accession>
<dbReference type="VEuPathDB" id="VectorBase:HLOH_057450"/>
<keyword evidence="14" id="KW-1185">Reference proteome</keyword>
<sequence>MNRPAEIDGEAEQDSTGIWQACGRVYGKLARDSGLPGADALVTGGPIRRLLWMGALVTLCYYSTKETSSILREYFTYKVAVAFEYNTNVSFQMPDVTICNINPMRKSKLCALDSSERDMKPDLELRLCGEQQEFSEVSGTRMMVG</sequence>
<keyword evidence="4 12" id="KW-0894">Sodium channel</keyword>
<keyword evidence="6" id="KW-1133">Transmembrane helix</keyword>
<evidence type="ECO:0000256" key="11">
    <source>
        <dbReference type="ARBA" id="ARBA00023303"/>
    </source>
</evidence>
<dbReference type="PANTHER" id="PTHR11690">
    <property type="entry name" value="AMILORIDE-SENSITIVE SODIUM CHANNEL-RELATED"/>
    <property type="match status" value="1"/>
</dbReference>
<keyword evidence="11 12" id="KW-0407">Ion channel</keyword>
<dbReference type="PANTHER" id="PTHR11690:SF248">
    <property type="entry name" value="PICKPOCKET 17, ISOFORM A"/>
    <property type="match status" value="1"/>
</dbReference>
<evidence type="ECO:0000256" key="5">
    <source>
        <dbReference type="ARBA" id="ARBA00022692"/>
    </source>
</evidence>
<dbReference type="Pfam" id="PF00858">
    <property type="entry name" value="ASC"/>
    <property type="match status" value="1"/>
</dbReference>
<dbReference type="AlphaFoldDB" id="A0A9J6GSN2"/>
<comment type="subcellular location">
    <subcellularLocation>
        <location evidence="1">Membrane</location>
        <topology evidence="1">Multi-pass membrane protein</topology>
    </subcellularLocation>
</comment>
<evidence type="ECO:0000256" key="3">
    <source>
        <dbReference type="ARBA" id="ARBA00022448"/>
    </source>
</evidence>
<keyword evidence="3 12" id="KW-0813">Transport</keyword>
<comment type="caution">
    <text evidence="13">The sequence shown here is derived from an EMBL/GenBank/DDBJ whole genome shotgun (WGS) entry which is preliminary data.</text>
</comment>
<evidence type="ECO:0000256" key="8">
    <source>
        <dbReference type="ARBA" id="ARBA00023065"/>
    </source>
</evidence>
<comment type="similarity">
    <text evidence="2 12">Belongs to the amiloride-sensitive sodium channel (TC 1.A.6) family.</text>
</comment>
<evidence type="ECO:0000256" key="2">
    <source>
        <dbReference type="ARBA" id="ARBA00007193"/>
    </source>
</evidence>
<dbReference type="GO" id="GO:0015280">
    <property type="term" value="F:ligand-gated sodium channel activity"/>
    <property type="evidence" value="ECO:0007669"/>
    <property type="project" value="TreeGrafter"/>
</dbReference>
<evidence type="ECO:0000256" key="7">
    <source>
        <dbReference type="ARBA" id="ARBA00023053"/>
    </source>
</evidence>
<gene>
    <name evidence="13" type="ORF">HPB48_014397</name>
</gene>
<evidence type="ECO:0000313" key="14">
    <source>
        <dbReference type="Proteomes" id="UP000821853"/>
    </source>
</evidence>
<dbReference type="OMA" id="CAHECLM"/>
<reference evidence="13 14" key="1">
    <citation type="journal article" date="2020" name="Cell">
        <title>Large-Scale Comparative Analyses of Tick Genomes Elucidate Their Genetic Diversity and Vector Capacities.</title>
        <authorList>
            <consortium name="Tick Genome and Microbiome Consortium (TIGMIC)"/>
            <person name="Jia N."/>
            <person name="Wang J."/>
            <person name="Shi W."/>
            <person name="Du L."/>
            <person name="Sun Y."/>
            <person name="Zhan W."/>
            <person name="Jiang J.F."/>
            <person name="Wang Q."/>
            <person name="Zhang B."/>
            <person name="Ji P."/>
            <person name="Bell-Sakyi L."/>
            <person name="Cui X.M."/>
            <person name="Yuan T.T."/>
            <person name="Jiang B.G."/>
            <person name="Yang W.F."/>
            <person name="Lam T.T."/>
            <person name="Chang Q.C."/>
            <person name="Ding S.J."/>
            <person name="Wang X.J."/>
            <person name="Zhu J.G."/>
            <person name="Ruan X.D."/>
            <person name="Zhao L."/>
            <person name="Wei J.T."/>
            <person name="Ye R.Z."/>
            <person name="Que T.C."/>
            <person name="Du C.H."/>
            <person name="Zhou Y.H."/>
            <person name="Cheng J.X."/>
            <person name="Dai P.F."/>
            <person name="Guo W.B."/>
            <person name="Han X.H."/>
            <person name="Huang E.J."/>
            <person name="Li L.F."/>
            <person name="Wei W."/>
            <person name="Gao Y.C."/>
            <person name="Liu J.Z."/>
            <person name="Shao H.Z."/>
            <person name="Wang X."/>
            <person name="Wang C.C."/>
            <person name="Yang T.C."/>
            <person name="Huo Q.B."/>
            <person name="Li W."/>
            <person name="Chen H.Y."/>
            <person name="Chen S.E."/>
            <person name="Zhou L.G."/>
            <person name="Ni X.B."/>
            <person name="Tian J.H."/>
            <person name="Sheng Y."/>
            <person name="Liu T."/>
            <person name="Pan Y.S."/>
            <person name="Xia L.Y."/>
            <person name="Li J."/>
            <person name="Zhao F."/>
            <person name="Cao W.C."/>
        </authorList>
    </citation>
    <scope>NUCLEOTIDE SEQUENCE [LARGE SCALE GENOMIC DNA]</scope>
    <source>
        <strain evidence="13">HaeL-2018</strain>
    </source>
</reference>
<evidence type="ECO:0000256" key="9">
    <source>
        <dbReference type="ARBA" id="ARBA00023136"/>
    </source>
</evidence>
<evidence type="ECO:0000256" key="4">
    <source>
        <dbReference type="ARBA" id="ARBA00022461"/>
    </source>
</evidence>